<reference evidence="2" key="1">
    <citation type="submission" date="2014-09" db="EMBL/GenBank/DDBJ databases">
        <authorList>
            <person name="Mudge J."/>
            <person name="Ramaraj T."/>
            <person name="Lindquist I.E."/>
            <person name="Bharti A.K."/>
            <person name="Sundararajan A."/>
            <person name="Cameron C.T."/>
            <person name="Woodward J.E."/>
            <person name="May G.D."/>
            <person name="Brubaker C."/>
            <person name="Broadhvest J."/>
            <person name="Wilkins T.A."/>
        </authorList>
    </citation>
    <scope>NUCLEOTIDE SEQUENCE</scope>
    <source>
        <strain evidence="2">cv. AKA8401</strain>
    </source>
</reference>
<keyword evidence="2" id="KW-1185">Reference proteome</keyword>
<dbReference type="EMBL" id="JRRC01221049">
    <property type="protein sequence ID" value="KHG01866.1"/>
    <property type="molecule type" value="Genomic_DNA"/>
</dbReference>
<name>A0A0B0MSH1_GOSAR</name>
<comment type="caution">
    <text evidence="1">The sequence shown here is derived from an EMBL/GenBank/DDBJ whole genome shotgun (WGS) entry which is preliminary data.</text>
</comment>
<protein>
    <submittedName>
        <fullName evidence="1">Uncharacterized protein</fullName>
    </submittedName>
</protein>
<accession>A0A0B0MSH1</accession>
<dbReference type="Proteomes" id="UP000032142">
    <property type="component" value="Unassembled WGS sequence"/>
</dbReference>
<sequence length="48" mass="5462">MNISFKYIPVPSRNNFILSLIVVIPNEPLGIIISNTLEKLTHKVPHIH</sequence>
<evidence type="ECO:0000313" key="2">
    <source>
        <dbReference type="Proteomes" id="UP000032142"/>
    </source>
</evidence>
<evidence type="ECO:0000313" key="1">
    <source>
        <dbReference type="EMBL" id="KHG01866.1"/>
    </source>
</evidence>
<proteinExistence type="predicted"/>
<gene>
    <name evidence="1" type="ORF">F383_22290</name>
</gene>
<organism evidence="1 2">
    <name type="scientific">Gossypium arboreum</name>
    <name type="common">Tree cotton</name>
    <name type="synonym">Gossypium nanking</name>
    <dbReference type="NCBI Taxonomy" id="29729"/>
    <lineage>
        <taxon>Eukaryota</taxon>
        <taxon>Viridiplantae</taxon>
        <taxon>Streptophyta</taxon>
        <taxon>Embryophyta</taxon>
        <taxon>Tracheophyta</taxon>
        <taxon>Spermatophyta</taxon>
        <taxon>Magnoliopsida</taxon>
        <taxon>eudicotyledons</taxon>
        <taxon>Gunneridae</taxon>
        <taxon>Pentapetalae</taxon>
        <taxon>rosids</taxon>
        <taxon>malvids</taxon>
        <taxon>Malvales</taxon>
        <taxon>Malvaceae</taxon>
        <taxon>Malvoideae</taxon>
        <taxon>Gossypium</taxon>
    </lineage>
</organism>
<dbReference type="AlphaFoldDB" id="A0A0B0MSH1"/>